<feature type="non-terminal residue" evidence="1">
    <location>
        <position position="1"/>
    </location>
</feature>
<evidence type="ECO:0000313" key="1">
    <source>
        <dbReference type="EMBL" id="RDX72535.1"/>
    </source>
</evidence>
<proteinExistence type="predicted"/>
<reference evidence="1" key="1">
    <citation type="submission" date="2018-05" db="EMBL/GenBank/DDBJ databases">
        <title>Draft genome of Mucuna pruriens seed.</title>
        <authorList>
            <person name="Nnadi N.E."/>
            <person name="Vos R."/>
            <person name="Hasami M.H."/>
            <person name="Devisetty U.K."/>
            <person name="Aguiy J.C."/>
        </authorList>
    </citation>
    <scope>NUCLEOTIDE SEQUENCE [LARGE SCALE GENOMIC DNA]</scope>
    <source>
        <strain evidence="1">JCA_2017</strain>
    </source>
</reference>
<dbReference type="AlphaFoldDB" id="A0A371F2N4"/>
<protein>
    <submittedName>
        <fullName evidence="1">Uncharacterized protein</fullName>
    </submittedName>
</protein>
<organism evidence="1 2">
    <name type="scientific">Mucuna pruriens</name>
    <name type="common">Velvet bean</name>
    <name type="synonym">Dolichos pruriens</name>
    <dbReference type="NCBI Taxonomy" id="157652"/>
    <lineage>
        <taxon>Eukaryota</taxon>
        <taxon>Viridiplantae</taxon>
        <taxon>Streptophyta</taxon>
        <taxon>Embryophyta</taxon>
        <taxon>Tracheophyta</taxon>
        <taxon>Spermatophyta</taxon>
        <taxon>Magnoliopsida</taxon>
        <taxon>eudicotyledons</taxon>
        <taxon>Gunneridae</taxon>
        <taxon>Pentapetalae</taxon>
        <taxon>rosids</taxon>
        <taxon>fabids</taxon>
        <taxon>Fabales</taxon>
        <taxon>Fabaceae</taxon>
        <taxon>Papilionoideae</taxon>
        <taxon>50 kb inversion clade</taxon>
        <taxon>NPAAA clade</taxon>
        <taxon>indigoferoid/millettioid clade</taxon>
        <taxon>Phaseoleae</taxon>
        <taxon>Mucuna</taxon>
    </lineage>
</organism>
<accession>A0A371F2N4</accession>
<dbReference type="EMBL" id="QJKJ01010875">
    <property type="protein sequence ID" value="RDX72535.1"/>
    <property type="molecule type" value="Genomic_DNA"/>
</dbReference>
<keyword evidence="2" id="KW-1185">Reference proteome</keyword>
<dbReference type="Proteomes" id="UP000257109">
    <property type="component" value="Unassembled WGS sequence"/>
</dbReference>
<name>A0A371F2N4_MUCPR</name>
<gene>
    <name evidence="1" type="ORF">CR513_47972</name>
</gene>
<sequence>MKSWPIILAKNEKVRQVSTEQKQVSTCTSMGRDKENECGHLDAPRVALKGVKKIGEGDGWQELGELKGEEEGSNYVNFKFSMTRGDTSFFEMINARFLEEIEFGKEENIRNVVYDEEYVNDVD</sequence>
<comment type="caution">
    <text evidence="1">The sequence shown here is derived from an EMBL/GenBank/DDBJ whole genome shotgun (WGS) entry which is preliminary data.</text>
</comment>
<evidence type="ECO:0000313" key="2">
    <source>
        <dbReference type="Proteomes" id="UP000257109"/>
    </source>
</evidence>